<dbReference type="SUPFAM" id="SSF55174">
    <property type="entry name" value="Alpha-L RNA-binding motif"/>
    <property type="match status" value="1"/>
</dbReference>
<comment type="catalytic activity">
    <reaction evidence="7">
        <text>tRNA(Tyr) + L-tyrosine + ATP = L-tyrosyl-tRNA(Tyr) + AMP + diphosphate + H(+)</text>
        <dbReference type="Rhea" id="RHEA:10220"/>
        <dbReference type="Rhea" id="RHEA-COMP:9706"/>
        <dbReference type="Rhea" id="RHEA-COMP:9707"/>
        <dbReference type="ChEBI" id="CHEBI:15378"/>
        <dbReference type="ChEBI" id="CHEBI:30616"/>
        <dbReference type="ChEBI" id="CHEBI:33019"/>
        <dbReference type="ChEBI" id="CHEBI:58315"/>
        <dbReference type="ChEBI" id="CHEBI:78442"/>
        <dbReference type="ChEBI" id="CHEBI:78536"/>
        <dbReference type="ChEBI" id="CHEBI:456215"/>
        <dbReference type="EC" id="6.1.1.1"/>
    </reaction>
</comment>
<dbReference type="GO" id="GO:0006437">
    <property type="term" value="P:tyrosyl-tRNA aminoacylation"/>
    <property type="evidence" value="ECO:0007669"/>
    <property type="project" value="UniProtKB-UniRule"/>
</dbReference>
<evidence type="ECO:0000256" key="5">
    <source>
        <dbReference type="ARBA" id="ARBA00022917"/>
    </source>
</evidence>
<evidence type="ECO:0000256" key="3">
    <source>
        <dbReference type="ARBA" id="ARBA00022741"/>
    </source>
</evidence>
<dbReference type="RefSeq" id="WP_157891785.1">
    <property type="nucleotide sequence ID" value="NZ_LT859958.1"/>
</dbReference>
<dbReference type="KEGG" id="abat:CFX1CAM_1522"/>
<keyword evidence="13" id="KW-1185">Reference proteome</keyword>
<keyword evidence="9" id="KW-0694">RNA-binding</keyword>
<evidence type="ECO:0000256" key="1">
    <source>
        <dbReference type="ARBA" id="ARBA00013160"/>
    </source>
</evidence>
<dbReference type="InterPro" id="IPR014729">
    <property type="entry name" value="Rossmann-like_a/b/a_fold"/>
</dbReference>
<dbReference type="GO" id="GO:0005524">
    <property type="term" value="F:ATP binding"/>
    <property type="evidence" value="ECO:0007669"/>
    <property type="project" value="UniProtKB-KW"/>
</dbReference>
<dbReference type="PRINTS" id="PR01040">
    <property type="entry name" value="TRNASYNTHTYR"/>
</dbReference>
<evidence type="ECO:0000256" key="2">
    <source>
        <dbReference type="ARBA" id="ARBA00022598"/>
    </source>
</evidence>
<dbReference type="InterPro" id="IPR002305">
    <property type="entry name" value="aa-tRNA-synth_Ic"/>
</dbReference>
<evidence type="ECO:0000256" key="9">
    <source>
        <dbReference type="PROSITE-ProRule" id="PRU00182"/>
    </source>
</evidence>
<keyword evidence="2 10" id="KW-0436">Ligase</keyword>
<dbReference type="Gene3D" id="1.10.240.10">
    <property type="entry name" value="Tyrosyl-Transfer RNA Synthetase"/>
    <property type="match status" value="1"/>
</dbReference>
<dbReference type="SUPFAM" id="SSF52374">
    <property type="entry name" value="Nucleotidylyl transferase"/>
    <property type="match status" value="1"/>
</dbReference>
<dbReference type="InterPro" id="IPR036986">
    <property type="entry name" value="S4_RNA-bd_sf"/>
</dbReference>
<keyword evidence="4 10" id="KW-0067">ATP-binding</keyword>
<dbReference type="GO" id="GO:0003723">
    <property type="term" value="F:RNA binding"/>
    <property type="evidence" value="ECO:0007669"/>
    <property type="project" value="UniProtKB-KW"/>
</dbReference>
<evidence type="ECO:0000256" key="7">
    <source>
        <dbReference type="ARBA" id="ARBA00048248"/>
    </source>
</evidence>
<proteinExistence type="inferred from homology"/>
<evidence type="ECO:0000256" key="6">
    <source>
        <dbReference type="ARBA" id="ARBA00023146"/>
    </source>
</evidence>
<dbReference type="Gene3D" id="3.40.50.620">
    <property type="entry name" value="HUPs"/>
    <property type="match status" value="1"/>
</dbReference>
<keyword evidence="5 10" id="KW-0648">Protein biosynthesis</keyword>
<organism evidence="12 13">
    <name type="scientific">Candidatus Brevifilum fermentans</name>
    <dbReference type="NCBI Taxonomy" id="1986204"/>
    <lineage>
        <taxon>Bacteria</taxon>
        <taxon>Bacillati</taxon>
        <taxon>Chloroflexota</taxon>
        <taxon>Anaerolineae</taxon>
        <taxon>Anaerolineales</taxon>
        <taxon>Anaerolineaceae</taxon>
        <taxon>Candidatus Brevifilum</taxon>
    </lineage>
</organism>
<evidence type="ECO:0000313" key="13">
    <source>
        <dbReference type="Proteomes" id="UP000195514"/>
    </source>
</evidence>
<gene>
    <name evidence="12" type="primary">tyrS</name>
    <name evidence="12" type="ORF">CFX1CAM_1522</name>
</gene>
<dbReference type="PANTHER" id="PTHR11766:SF1">
    <property type="entry name" value="TYROSINE--TRNA LIGASE"/>
    <property type="match status" value="1"/>
</dbReference>
<keyword evidence="3 10" id="KW-0547">Nucleotide-binding</keyword>
<dbReference type="PANTHER" id="PTHR11766">
    <property type="entry name" value="TYROSYL-TRNA SYNTHETASE"/>
    <property type="match status" value="1"/>
</dbReference>
<dbReference type="CDD" id="cd00165">
    <property type="entry name" value="S4"/>
    <property type="match status" value="1"/>
</dbReference>
<dbReference type="SMART" id="SM00363">
    <property type="entry name" value="S4"/>
    <property type="match status" value="1"/>
</dbReference>
<feature type="domain" description="RNA-binding S4" evidence="11">
    <location>
        <begin position="346"/>
        <end position="401"/>
    </location>
</feature>
<dbReference type="PROSITE" id="PS50889">
    <property type="entry name" value="S4"/>
    <property type="match status" value="1"/>
</dbReference>
<dbReference type="EMBL" id="LT859958">
    <property type="protein sequence ID" value="SMX54587.1"/>
    <property type="molecule type" value="Genomic_DNA"/>
</dbReference>
<dbReference type="EC" id="6.1.1.1" evidence="1 8"/>
<evidence type="ECO:0000259" key="11">
    <source>
        <dbReference type="SMART" id="SM00363"/>
    </source>
</evidence>
<dbReference type="InterPro" id="IPR002307">
    <property type="entry name" value="Tyr-tRNA-ligase"/>
</dbReference>
<name>A0A1Y6K6V3_9CHLR</name>
<accession>A0A1Y6K6V3</accession>
<dbReference type="InterPro" id="IPR002942">
    <property type="entry name" value="S4_RNA-bd"/>
</dbReference>
<sequence>MNINQQVTYLMRGVDYGDPATFEVMKKELRASLIEADRTGKPLRVYCGYDPRTSDLHIGHTVTMRKLRQFQELGHQAIFLIGTYTALIGDPSDKDKLRPQLTPEEAKINAETYAEQAFRILDKEKTEIRYNAEWLSKLDFGELIHLASNFTLQQFLSRENFRKRWDGEEPIYFHEFFYALMQGYDAYALEADVQVGGTDQVFNIITAARKIMTYLKAKPNIGIILPILPGTDGVLKMSKSLGNHIPLNTTPEDMFGKVMSVPDTAMPSYSRLVTRWSVDKIERFERDIDSGEIHPRDAKMELAEEITAAFFDEEKAQHARQEFINMFQKGELPDYIPDFKPHGEPLLLEILVDSGLATSKSQARRLIEQNGVKIDGKAVGDPYLQVNPDAIIQVGKRHFIRIIN</sequence>
<dbReference type="Proteomes" id="UP000195514">
    <property type="component" value="Chromosome I"/>
</dbReference>
<evidence type="ECO:0000256" key="8">
    <source>
        <dbReference type="NCBIfam" id="TIGR00234"/>
    </source>
</evidence>
<dbReference type="GO" id="GO:0005829">
    <property type="term" value="C:cytosol"/>
    <property type="evidence" value="ECO:0007669"/>
    <property type="project" value="TreeGrafter"/>
</dbReference>
<dbReference type="NCBIfam" id="TIGR00234">
    <property type="entry name" value="tyrS"/>
    <property type="match status" value="1"/>
</dbReference>
<dbReference type="Pfam" id="PF01479">
    <property type="entry name" value="S4"/>
    <property type="match status" value="1"/>
</dbReference>
<evidence type="ECO:0000256" key="10">
    <source>
        <dbReference type="RuleBase" id="RU363036"/>
    </source>
</evidence>
<evidence type="ECO:0000256" key="4">
    <source>
        <dbReference type="ARBA" id="ARBA00022840"/>
    </source>
</evidence>
<dbReference type="Gene3D" id="3.10.290.10">
    <property type="entry name" value="RNA-binding S4 domain"/>
    <property type="match status" value="1"/>
</dbReference>
<protein>
    <recommendedName>
        <fullName evidence="1 8">Tyrosine--tRNA ligase</fullName>
        <ecNumber evidence="1 8">6.1.1.1</ecNumber>
    </recommendedName>
</protein>
<dbReference type="CDD" id="cd00805">
    <property type="entry name" value="TyrRS_core"/>
    <property type="match status" value="1"/>
</dbReference>
<dbReference type="OrthoDB" id="9804243at2"/>
<reference evidence="13" key="1">
    <citation type="submission" date="2017-05" db="EMBL/GenBank/DDBJ databases">
        <authorList>
            <person name="Kirkegaard R."/>
            <person name="Mcilroy J S."/>
        </authorList>
    </citation>
    <scope>NUCLEOTIDE SEQUENCE [LARGE SCALE GENOMIC DNA]</scope>
</reference>
<dbReference type="InterPro" id="IPR024088">
    <property type="entry name" value="Tyr-tRNA-ligase_bac-type"/>
</dbReference>
<evidence type="ECO:0000313" key="12">
    <source>
        <dbReference type="EMBL" id="SMX54587.1"/>
    </source>
</evidence>
<dbReference type="GO" id="GO:0004831">
    <property type="term" value="F:tyrosine-tRNA ligase activity"/>
    <property type="evidence" value="ECO:0007669"/>
    <property type="project" value="UniProtKB-UniRule"/>
</dbReference>
<dbReference type="Pfam" id="PF00579">
    <property type="entry name" value="tRNA-synt_1b"/>
    <property type="match status" value="1"/>
</dbReference>
<keyword evidence="6 10" id="KW-0030">Aminoacyl-tRNA synthetase</keyword>
<comment type="similarity">
    <text evidence="10">Belongs to the class-I aminoacyl-tRNA synthetase family.</text>
</comment>
<dbReference type="AlphaFoldDB" id="A0A1Y6K6V3"/>